<dbReference type="AlphaFoldDB" id="A0A5B7HC72"/>
<organism evidence="2 3">
    <name type="scientific">Portunus trituberculatus</name>
    <name type="common">Swimming crab</name>
    <name type="synonym">Neptunus trituberculatus</name>
    <dbReference type="NCBI Taxonomy" id="210409"/>
    <lineage>
        <taxon>Eukaryota</taxon>
        <taxon>Metazoa</taxon>
        <taxon>Ecdysozoa</taxon>
        <taxon>Arthropoda</taxon>
        <taxon>Crustacea</taxon>
        <taxon>Multicrustacea</taxon>
        <taxon>Malacostraca</taxon>
        <taxon>Eumalacostraca</taxon>
        <taxon>Eucarida</taxon>
        <taxon>Decapoda</taxon>
        <taxon>Pleocyemata</taxon>
        <taxon>Brachyura</taxon>
        <taxon>Eubrachyura</taxon>
        <taxon>Portunoidea</taxon>
        <taxon>Portunidae</taxon>
        <taxon>Portuninae</taxon>
        <taxon>Portunus</taxon>
    </lineage>
</organism>
<sequence length="73" mass="7722">MRATPNFTCSQTSNPRSPRQPLTPHPSPAAPLESRKPGRDGGAGRGGAGDVWRRGGADQQATDMTTAKPEYDC</sequence>
<dbReference type="Proteomes" id="UP000324222">
    <property type="component" value="Unassembled WGS sequence"/>
</dbReference>
<evidence type="ECO:0000313" key="2">
    <source>
        <dbReference type="EMBL" id="MPC67616.1"/>
    </source>
</evidence>
<feature type="compositionally biased region" description="Polar residues" evidence="1">
    <location>
        <begin position="1"/>
        <end position="17"/>
    </location>
</feature>
<feature type="compositionally biased region" description="Gly residues" evidence="1">
    <location>
        <begin position="40"/>
        <end position="49"/>
    </location>
</feature>
<accession>A0A5B7HC72</accession>
<evidence type="ECO:0000256" key="1">
    <source>
        <dbReference type="SAM" id="MobiDB-lite"/>
    </source>
</evidence>
<protein>
    <submittedName>
        <fullName evidence="2">Uncharacterized protein</fullName>
    </submittedName>
</protein>
<gene>
    <name evidence="2" type="ORF">E2C01_061793</name>
</gene>
<keyword evidence="3" id="KW-1185">Reference proteome</keyword>
<name>A0A5B7HC72_PORTR</name>
<dbReference type="EMBL" id="VSRR010026506">
    <property type="protein sequence ID" value="MPC67616.1"/>
    <property type="molecule type" value="Genomic_DNA"/>
</dbReference>
<proteinExistence type="predicted"/>
<comment type="caution">
    <text evidence="2">The sequence shown here is derived from an EMBL/GenBank/DDBJ whole genome shotgun (WGS) entry which is preliminary data.</text>
</comment>
<reference evidence="2 3" key="1">
    <citation type="submission" date="2019-05" db="EMBL/GenBank/DDBJ databases">
        <title>Another draft genome of Portunus trituberculatus and its Hox gene families provides insights of decapod evolution.</title>
        <authorList>
            <person name="Jeong J.-H."/>
            <person name="Song I."/>
            <person name="Kim S."/>
            <person name="Choi T."/>
            <person name="Kim D."/>
            <person name="Ryu S."/>
            <person name="Kim W."/>
        </authorList>
    </citation>
    <scope>NUCLEOTIDE SEQUENCE [LARGE SCALE GENOMIC DNA]</scope>
    <source>
        <tissue evidence="2">Muscle</tissue>
    </source>
</reference>
<feature type="region of interest" description="Disordered" evidence="1">
    <location>
        <begin position="1"/>
        <end position="73"/>
    </location>
</feature>
<evidence type="ECO:0000313" key="3">
    <source>
        <dbReference type="Proteomes" id="UP000324222"/>
    </source>
</evidence>